<evidence type="ECO:0000313" key="3">
    <source>
        <dbReference type="Proteomes" id="UP000190625"/>
    </source>
</evidence>
<sequence>MPFEDQLLEQIGDYVAVIITAGGGCCRHEGILCSVMADFITLINNNVRVEIPIESIAAVRKLAGGAPIEEVGTLSIETPVGSEINEEVNEENTSEDEDTIFDFDNELDF</sequence>
<proteinExistence type="predicted"/>
<evidence type="ECO:0000256" key="1">
    <source>
        <dbReference type="SAM" id="MobiDB-lite"/>
    </source>
</evidence>
<reference evidence="3" key="1">
    <citation type="submission" date="2017-02" db="EMBL/GenBank/DDBJ databases">
        <authorList>
            <person name="Varghese N."/>
            <person name="Submissions S."/>
        </authorList>
    </citation>
    <scope>NUCLEOTIDE SEQUENCE [LARGE SCALE GENOMIC DNA]</scope>
    <source>
        <strain evidence="3">ATCC BAA-73</strain>
    </source>
</reference>
<feature type="region of interest" description="Disordered" evidence="1">
    <location>
        <begin position="86"/>
        <end position="109"/>
    </location>
</feature>
<dbReference type="Proteomes" id="UP000190625">
    <property type="component" value="Unassembled WGS sequence"/>
</dbReference>
<dbReference type="RefSeq" id="WP_200806385.1">
    <property type="nucleotide sequence ID" value="NZ_FUWM01000003.1"/>
</dbReference>
<protein>
    <submittedName>
        <fullName evidence="2">Uncharacterized protein</fullName>
    </submittedName>
</protein>
<gene>
    <name evidence="2" type="ORF">SAMN02745118_00089</name>
</gene>
<keyword evidence="3" id="KW-1185">Reference proteome</keyword>
<dbReference type="AlphaFoldDB" id="A0A1T4JK89"/>
<accession>A0A1T4JK89</accession>
<name>A0A1T4JK89_9FIRM</name>
<evidence type="ECO:0000313" key="2">
    <source>
        <dbReference type="EMBL" id="SJZ30600.1"/>
    </source>
</evidence>
<organism evidence="2 3">
    <name type="scientific">Selenihalanaerobacter shriftii</name>
    <dbReference type="NCBI Taxonomy" id="142842"/>
    <lineage>
        <taxon>Bacteria</taxon>
        <taxon>Bacillati</taxon>
        <taxon>Bacillota</taxon>
        <taxon>Clostridia</taxon>
        <taxon>Halanaerobiales</taxon>
        <taxon>Halobacteroidaceae</taxon>
        <taxon>Selenihalanaerobacter</taxon>
    </lineage>
</organism>
<dbReference type="EMBL" id="FUWM01000003">
    <property type="protein sequence ID" value="SJZ30600.1"/>
    <property type="molecule type" value="Genomic_DNA"/>
</dbReference>